<feature type="domain" description="Integrase catalytic" evidence="4">
    <location>
        <begin position="207"/>
        <end position="367"/>
    </location>
</feature>
<dbReference type="InterPro" id="IPR012337">
    <property type="entry name" value="RNaseH-like_sf"/>
</dbReference>
<feature type="region of interest" description="Disordered" evidence="3">
    <location>
        <begin position="354"/>
        <end position="389"/>
    </location>
</feature>
<dbReference type="Pfam" id="PF13683">
    <property type="entry name" value="rve_3"/>
    <property type="match status" value="1"/>
</dbReference>
<dbReference type="InterPro" id="IPR025948">
    <property type="entry name" value="HTH-like_dom"/>
</dbReference>
<dbReference type="PROSITE" id="PS50994">
    <property type="entry name" value="INTEGRASE"/>
    <property type="match status" value="1"/>
</dbReference>
<dbReference type="InterPro" id="IPR009057">
    <property type="entry name" value="Homeodomain-like_sf"/>
</dbReference>
<evidence type="ECO:0000256" key="3">
    <source>
        <dbReference type="SAM" id="MobiDB-lite"/>
    </source>
</evidence>
<name>A0ABX7K4Q0_9PSED</name>
<keyword evidence="6" id="KW-1185">Reference proteome</keyword>
<dbReference type="NCBIfam" id="NF033516">
    <property type="entry name" value="transpos_IS3"/>
    <property type="match status" value="1"/>
</dbReference>
<dbReference type="InterPro" id="IPR002514">
    <property type="entry name" value="Transposase_8"/>
</dbReference>
<gene>
    <name evidence="5" type="ORF">JTY93_27905</name>
</gene>
<geneLocation type="plasmid" evidence="5 6">
    <name>pSDM007</name>
</geneLocation>
<proteinExistence type="inferred from homology"/>
<dbReference type="RefSeq" id="WP_089551198.1">
    <property type="nucleotide sequence ID" value="NZ_CP070507.1"/>
</dbReference>
<keyword evidence="2" id="KW-0175">Coiled coil</keyword>
<sequence length="389" mass="44788">MPQKKHKPEEIVAKLRQVDVLLSQGRSVGEAVRLIGVTQFTYYRWRKEFGGLKGDQVKRLKDLEKENERLRKAVSDLTLEKLILKEAAFGKLLSPSRRRRCIDHVMAKFSVSERFACKVLGQHRSTQRKRPGGRPDEEALTADIIRLASRYGRYGYRRITAMLRCEGWTVNAKRVERIWRREGLKVPQKQPKRGRLWLNNGSCIRLRPEHPNHVWSYDFVEGRTHNGRKFRMLNIIDEFTRECLAIRIDRKLNSTDVIDVLSDLFILRGVPGHVRSDNGPEFIAKAVREWIAAVGAKTAFIEPGSPWENGYCESFNSKLRDELLNGEIFYSLAEAKVIIEAWRRYYNTERPHSSLGYKPPAPQATIWPAPPPGSTPPSAQAMAEKPIIH</sequence>
<accession>A0ABX7K4Q0</accession>
<dbReference type="InterPro" id="IPR001584">
    <property type="entry name" value="Integrase_cat-core"/>
</dbReference>
<dbReference type="SUPFAM" id="SSF53098">
    <property type="entry name" value="Ribonuclease H-like"/>
    <property type="match status" value="1"/>
</dbReference>
<dbReference type="Proteomes" id="UP000663249">
    <property type="component" value="Plasmid pSDM007"/>
</dbReference>
<reference evidence="5 6" key="1">
    <citation type="submission" date="2021-02" db="EMBL/GenBank/DDBJ databases">
        <title>Genomic and phenotypic characterization of Pseudomonas hygromyciniae, a novel bacterial species discovered from a commercially purchased antibiotic vial.</title>
        <authorList>
            <person name="Turner T.L."/>
            <person name="Mitra S.D."/>
            <person name="Kochan T.J."/>
            <person name="Pincus N.B."/>
            <person name="Lebrun-Corbin M."/>
            <person name="Cheung B."/>
            <person name="Gatesy S.W."/>
            <person name="Afzal T."/>
            <person name="Ozer E.A."/>
            <person name="Hauser A.R."/>
        </authorList>
    </citation>
    <scope>NUCLEOTIDE SEQUENCE [LARGE SCALE GENOMIC DNA]</scope>
    <source>
        <strain evidence="5 6">SDM007</strain>
        <plasmid evidence="5 6">pSDM007</plasmid>
    </source>
</reference>
<protein>
    <submittedName>
        <fullName evidence="5">IS3 family transposase</fullName>
    </submittedName>
</protein>
<comment type="similarity">
    <text evidence="1">Belongs to the transposase 8 family.</text>
</comment>
<dbReference type="PANTHER" id="PTHR47515:SF1">
    <property type="entry name" value="BLR2054 PROTEIN"/>
    <property type="match status" value="1"/>
</dbReference>
<evidence type="ECO:0000313" key="6">
    <source>
        <dbReference type="Proteomes" id="UP000663249"/>
    </source>
</evidence>
<feature type="coiled-coil region" evidence="2">
    <location>
        <begin position="53"/>
        <end position="80"/>
    </location>
</feature>
<dbReference type="PANTHER" id="PTHR47515">
    <property type="entry name" value="LOW CALCIUM RESPONSE LOCUS PROTEIN T"/>
    <property type="match status" value="1"/>
</dbReference>
<evidence type="ECO:0000256" key="2">
    <source>
        <dbReference type="SAM" id="Coils"/>
    </source>
</evidence>
<evidence type="ECO:0000256" key="1">
    <source>
        <dbReference type="ARBA" id="ARBA00009964"/>
    </source>
</evidence>
<dbReference type="InterPro" id="IPR048020">
    <property type="entry name" value="Transpos_IS3"/>
</dbReference>
<dbReference type="Gene3D" id="3.30.420.10">
    <property type="entry name" value="Ribonuclease H-like superfamily/Ribonuclease H"/>
    <property type="match status" value="1"/>
</dbReference>
<organism evidence="5 6">
    <name type="scientific">Pseudomonas hygromyciniae</name>
    <dbReference type="NCBI Taxonomy" id="2812000"/>
    <lineage>
        <taxon>Bacteria</taxon>
        <taxon>Pseudomonadati</taxon>
        <taxon>Pseudomonadota</taxon>
        <taxon>Gammaproteobacteria</taxon>
        <taxon>Pseudomonadales</taxon>
        <taxon>Pseudomonadaceae</taxon>
        <taxon>Pseudomonas</taxon>
    </lineage>
</organism>
<dbReference type="Pfam" id="PF01527">
    <property type="entry name" value="HTH_Tnp_1"/>
    <property type="match status" value="1"/>
</dbReference>
<dbReference type="EMBL" id="CP070507">
    <property type="protein sequence ID" value="QSB42635.1"/>
    <property type="molecule type" value="Genomic_DNA"/>
</dbReference>
<dbReference type="Pfam" id="PF13276">
    <property type="entry name" value="HTH_21"/>
    <property type="match status" value="1"/>
</dbReference>
<evidence type="ECO:0000259" key="4">
    <source>
        <dbReference type="PROSITE" id="PS50994"/>
    </source>
</evidence>
<dbReference type="InterPro" id="IPR036397">
    <property type="entry name" value="RNaseH_sf"/>
</dbReference>
<keyword evidence="5" id="KW-0614">Plasmid</keyword>
<dbReference type="SUPFAM" id="SSF46689">
    <property type="entry name" value="Homeodomain-like"/>
    <property type="match status" value="1"/>
</dbReference>
<evidence type="ECO:0000313" key="5">
    <source>
        <dbReference type="EMBL" id="QSB42635.1"/>
    </source>
</evidence>